<protein>
    <submittedName>
        <fullName evidence="2">Uncharacterized protein</fullName>
    </submittedName>
</protein>
<evidence type="ECO:0000256" key="1">
    <source>
        <dbReference type="SAM" id="MobiDB-lite"/>
    </source>
</evidence>
<reference evidence="2 3" key="1">
    <citation type="submission" date="2018-02" db="EMBL/GenBank/DDBJ databases">
        <title>Genomic Encyclopedia of Archaeal and Bacterial Type Strains, Phase II (KMG-II): from individual species to whole genera.</title>
        <authorList>
            <person name="Goeker M."/>
        </authorList>
    </citation>
    <scope>NUCLEOTIDE SEQUENCE [LARGE SCALE GENOMIC DNA]</scope>
    <source>
        <strain evidence="2 3">DSM 22857</strain>
    </source>
</reference>
<name>A0A2S6ID63_9ACTN</name>
<organism evidence="2 3">
    <name type="scientific">Kineococcus xinjiangensis</name>
    <dbReference type="NCBI Taxonomy" id="512762"/>
    <lineage>
        <taxon>Bacteria</taxon>
        <taxon>Bacillati</taxon>
        <taxon>Actinomycetota</taxon>
        <taxon>Actinomycetes</taxon>
        <taxon>Kineosporiales</taxon>
        <taxon>Kineosporiaceae</taxon>
        <taxon>Kineococcus</taxon>
    </lineage>
</organism>
<keyword evidence="3" id="KW-1185">Reference proteome</keyword>
<dbReference type="RefSeq" id="WP_104435343.1">
    <property type="nucleotide sequence ID" value="NZ_PTJD01000017.1"/>
</dbReference>
<dbReference type="EMBL" id="PTJD01000017">
    <property type="protein sequence ID" value="PPK92136.1"/>
    <property type="molecule type" value="Genomic_DNA"/>
</dbReference>
<sequence>MIEVSGMTLLRDASTLTWLGESPAQEGLTGFEHAVGETSTWILHAAYLDPGEADRPALGPDRGADDVGGAGSPDSQHPAPGWLRRRWAELPGMREPASLDVPPCFRWFSPGPWPQTLHGPCEGTLDEVSFRALLQVLLQHCGDGASTEVYAYYCPLITGDYDHPVTYRCRLGDLEQILSPRGPYDFTPSNLWPADRSWLVWTDYDLWASHVSGPRDLIDAVRRHPHLDTLSWQRPHPPG</sequence>
<accession>A0A2S6ID63</accession>
<feature type="region of interest" description="Disordered" evidence="1">
    <location>
        <begin position="53"/>
        <end position="81"/>
    </location>
</feature>
<dbReference type="AlphaFoldDB" id="A0A2S6ID63"/>
<evidence type="ECO:0000313" key="2">
    <source>
        <dbReference type="EMBL" id="PPK92136.1"/>
    </source>
</evidence>
<dbReference type="Proteomes" id="UP000239485">
    <property type="component" value="Unassembled WGS sequence"/>
</dbReference>
<gene>
    <name evidence="2" type="ORF">CLV92_117104</name>
</gene>
<proteinExistence type="predicted"/>
<evidence type="ECO:0000313" key="3">
    <source>
        <dbReference type="Proteomes" id="UP000239485"/>
    </source>
</evidence>
<dbReference type="OrthoDB" id="2426596at2"/>
<comment type="caution">
    <text evidence="2">The sequence shown here is derived from an EMBL/GenBank/DDBJ whole genome shotgun (WGS) entry which is preliminary data.</text>
</comment>